<dbReference type="RefSeq" id="YP_009733038.1">
    <property type="nucleotide sequence ID" value="NC_046060.1"/>
</dbReference>
<dbReference type="AlphaFoldDB" id="A0A6C0M7H2"/>
<dbReference type="SUPFAM" id="SSF55282">
    <property type="entry name" value="RL5-like"/>
    <property type="match status" value="1"/>
</dbReference>
<dbReference type="GeneID" id="44153565"/>
<accession>A0A6C0M7H2</accession>
<organism evidence="2">
    <name type="scientific">Jaagichlorella roystonensis</name>
    <dbReference type="NCBI Taxonomy" id="1052852"/>
    <lineage>
        <taxon>Eukaryota</taxon>
        <taxon>Viridiplantae</taxon>
        <taxon>Chlorophyta</taxon>
        <taxon>core chlorophytes</taxon>
        <taxon>Trebouxiophyceae</taxon>
        <taxon>Watanabeales</taxon>
        <taxon>Watanabeaceae</taxon>
        <taxon>Jaagichlorella</taxon>
    </lineage>
</organism>
<dbReference type="GO" id="GO:0005840">
    <property type="term" value="C:ribosome"/>
    <property type="evidence" value="ECO:0007669"/>
    <property type="project" value="UniProtKB-KW"/>
</dbReference>
<feature type="compositionally biased region" description="Basic and acidic residues" evidence="1">
    <location>
        <begin position="156"/>
        <end position="168"/>
    </location>
</feature>
<keyword evidence="2" id="KW-0496">Mitochondrion</keyword>
<sequence length="282" mass="32341">MLKTRLEKFYEKVVCEDFVLLYNLKSIYTLPVFEKAILNTTSSNFVSEKEALLQQFSAFFLQTGKLPINTRAHNSIALFNIRQGNILGLKTTLRKQTLYNYLDKILIFVIPKMVPTTSMQKPMENQPAQFSPKKMTLPLIKMSPSRRQKNNSFNEEMSRYDASPHRGDRSPLWGDASPLVNSTTVEGKISQLKRGRDFVISENKVTRFPEMSSLLLFFNSTTGFSFDCSLSLYGQKDFSKQKFSPKVVAPRSPKVMTTKKKKYIDCNKKDQFISAFGYPLLS</sequence>
<reference evidence="2" key="1">
    <citation type="submission" date="2020-01" db="EMBL/GenBank/DDBJ databases">
        <title>The complete mitocondrion genome of Heveochlorella roystonensis contains a large direct repeat.</title>
        <authorList>
            <person name="Zhang J."/>
        </authorList>
    </citation>
    <scope>NUCLEOTIDE SEQUENCE</scope>
</reference>
<geneLocation type="mitochondrion" evidence="2"/>
<dbReference type="EMBL" id="MN934958">
    <property type="protein sequence ID" value="QHU78334.1"/>
    <property type="molecule type" value="Genomic_DNA"/>
</dbReference>
<proteinExistence type="predicted"/>
<dbReference type="InterPro" id="IPR022803">
    <property type="entry name" value="Ribosomal_uL5_dom_sf"/>
</dbReference>
<feature type="region of interest" description="Disordered" evidence="1">
    <location>
        <begin position="145"/>
        <end position="168"/>
    </location>
</feature>
<protein>
    <submittedName>
        <fullName evidence="2">50S ribosomal protein L5</fullName>
    </submittedName>
</protein>
<evidence type="ECO:0000313" key="2">
    <source>
        <dbReference type="EMBL" id="QHU78334.1"/>
    </source>
</evidence>
<gene>
    <name evidence="2" type="primary">rpl5</name>
</gene>
<evidence type="ECO:0000256" key="1">
    <source>
        <dbReference type="SAM" id="MobiDB-lite"/>
    </source>
</evidence>
<keyword evidence="2" id="KW-0687">Ribonucleoprotein</keyword>
<keyword evidence="2" id="KW-0689">Ribosomal protein</keyword>
<dbReference type="Gene3D" id="3.30.1440.10">
    <property type="match status" value="1"/>
</dbReference>
<name>A0A6C0M7H2_9CHLO</name>